<dbReference type="Proteomes" id="UP001519460">
    <property type="component" value="Unassembled WGS sequence"/>
</dbReference>
<proteinExistence type="predicted"/>
<evidence type="ECO:0000313" key="3">
    <source>
        <dbReference type="Proteomes" id="UP001519460"/>
    </source>
</evidence>
<dbReference type="EMBL" id="JACVVK020000181">
    <property type="protein sequence ID" value="KAK7486310.1"/>
    <property type="molecule type" value="Genomic_DNA"/>
</dbReference>
<evidence type="ECO:0000256" key="1">
    <source>
        <dbReference type="SAM" id="MobiDB-lite"/>
    </source>
</evidence>
<evidence type="ECO:0000313" key="2">
    <source>
        <dbReference type="EMBL" id="KAK7486310.1"/>
    </source>
</evidence>
<name>A0ABD0KH65_9CAEN</name>
<sequence length="188" mass="22139">MTQGIVGDQSARSQTRQLSPGGPGYLLLGNNKKAFEQNWHKNPHRTEARGRYLELSRCNLTSQAPWREYFGLETAWLCCAQVMSKNDVHLGVPSKEFRERRKERADRFRSEENSRAMYRVPQNVTKQAWNGLWRHWGDKQMQSDVPDCETNIFDRNSLAALYSEFKQRAKNQRALLVMSKQYRERRKD</sequence>
<reference evidence="2 3" key="1">
    <citation type="journal article" date="2023" name="Sci. Data">
        <title>Genome assembly of the Korean intertidal mud-creeper Batillaria attramentaria.</title>
        <authorList>
            <person name="Patra A.K."/>
            <person name="Ho P.T."/>
            <person name="Jun S."/>
            <person name="Lee S.J."/>
            <person name="Kim Y."/>
            <person name="Won Y.J."/>
        </authorList>
    </citation>
    <scope>NUCLEOTIDE SEQUENCE [LARGE SCALE GENOMIC DNA]</scope>
    <source>
        <strain evidence="2">Wonlab-2016</strain>
    </source>
</reference>
<feature type="region of interest" description="Disordered" evidence="1">
    <location>
        <begin position="1"/>
        <end position="23"/>
    </location>
</feature>
<keyword evidence="3" id="KW-1185">Reference proteome</keyword>
<protein>
    <submittedName>
        <fullName evidence="2">Uncharacterized protein</fullName>
    </submittedName>
</protein>
<dbReference type="AlphaFoldDB" id="A0ABD0KH65"/>
<comment type="caution">
    <text evidence="2">The sequence shown here is derived from an EMBL/GenBank/DDBJ whole genome shotgun (WGS) entry which is preliminary data.</text>
</comment>
<organism evidence="2 3">
    <name type="scientific">Batillaria attramentaria</name>
    <dbReference type="NCBI Taxonomy" id="370345"/>
    <lineage>
        <taxon>Eukaryota</taxon>
        <taxon>Metazoa</taxon>
        <taxon>Spiralia</taxon>
        <taxon>Lophotrochozoa</taxon>
        <taxon>Mollusca</taxon>
        <taxon>Gastropoda</taxon>
        <taxon>Caenogastropoda</taxon>
        <taxon>Sorbeoconcha</taxon>
        <taxon>Cerithioidea</taxon>
        <taxon>Batillariidae</taxon>
        <taxon>Batillaria</taxon>
    </lineage>
</organism>
<accession>A0ABD0KH65</accession>
<gene>
    <name evidence="2" type="ORF">BaRGS_00022480</name>
</gene>